<organism evidence="1 2">
    <name type="scientific">Siminovitchia terrae</name>
    <name type="common">Bacillus terrae</name>
    <dbReference type="NCBI Taxonomy" id="1914933"/>
    <lineage>
        <taxon>Bacteria</taxon>
        <taxon>Bacillati</taxon>
        <taxon>Bacillota</taxon>
        <taxon>Bacilli</taxon>
        <taxon>Bacillales</taxon>
        <taxon>Bacillaceae</taxon>
        <taxon>Siminovitchia</taxon>
    </lineage>
</organism>
<gene>
    <name evidence="1" type="ORF">D5F11_021510</name>
</gene>
<dbReference type="EMBL" id="QYTW02000030">
    <property type="protein sequence ID" value="RST57640.1"/>
    <property type="molecule type" value="Genomic_DNA"/>
</dbReference>
<name>A0A429X2S0_SIMTE</name>
<evidence type="ECO:0000313" key="2">
    <source>
        <dbReference type="Proteomes" id="UP000287296"/>
    </source>
</evidence>
<comment type="caution">
    <text evidence="1">The sequence shown here is derived from an EMBL/GenBank/DDBJ whole genome shotgun (WGS) entry which is preliminary data.</text>
</comment>
<dbReference type="AlphaFoldDB" id="A0A429X2S0"/>
<accession>A0A429X2S0</accession>
<proteinExistence type="predicted"/>
<dbReference type="OrthoDB" id="2456055at2"/>
<sequence>MHEHIINQIVITVGQWGKFGGVEYEHRFESLLGQLQKATGLDHEGAVRFIERQVGITARKRFRELKGNGCSTKTG</sequence>
<dbReference type="RefSeq" id="WP_120118290.1">
    <property type="nucleotide sequence ID" value="NZ_QYTW02000030.1"/>
</dbReference>
<reference evidence="1 2" key="1">
    <citation type="submission" date="2018-12" db="EMBL/GenBank/DDBJ databases">
        <authorList>
            <person name="Sun L."/>
            <person name="Chen Z."/>
        </authorList>
    </citation>
    <scope>NUCLEOTIDE SEQUENCE [LARGE SCALE GENOMIC DNA]</scope>
    <source>
        <strain evidence="1 2">LMG 29736</strain>
    </source>
</reference>
<protein>
    <submittedName>
        <fullName evidence="1">Uncharacterized protein</fullName>
    </submittedName>
</protein>
<dbReference type="Proteomes" id="UP000287296">
    <property type="component" value="Unassembled WGS sequence"/>
</dbReference>
<evidence type="ECO:0000313" key="1">
    <source>
        <dbReference type="EMBL" id="RST57640.1"/>
    </source>
</evidence>